<comment type="function">
    <text evidence="3">Participates in chromosomal partition during cell division. May act via the formation of a condensin-like complex containing Smc and ScpB that pull DNA away from mid-cell into both cell halves.</text>
</comment>
<dbReference type="Gene3D" id="6.10.250.2410">
    <property type="match status" value="1"/>
</dbReference>
<evidence type="ECO:0000256" key="2">
    <source>
        <dbReference type="ARBA" id="ARBA00044777"/>
    </source>
</evidence>
<dbReference type="PANTHER" id="PTHR33969">
    <property type="entry name" value="SEGREGATION AND CONDENSATION PROTEIN A"/>
    <property type="match status" value="1"/>
</dbReference>
<dbReference type="GO" id="GO:0051301">
    <property type="term" value="P:cell division"/>
    <property type="evidence" value="ECO:0007669"/>
    <property type="project" value="UniProtKB-KW"/>
</dbReference>
<evidence type="ECO:0000256" key="1">
    <source>
        <dbReference type="ARBA" id="ARBA00022829"/>
    </source>
</evidence>
<dbReference type="InterPro" id="IPR003768">
    <property type="entry name" value="ScpA"/>
</dbReference>
<keyword evidence="1 3" id="KW-0159">Chromosome partition</keyword>
<dbReference type="GO" id="GO:0006260">
    <property type="term" value="P:DNA replication"/>
    <property type="evidence" value="ECO:0007669"/>
    <property type="project" value="UniProtKB-UniRule"/>
</dbReference>
<dbReference type="GO" id="GO:0007059">
    <property type="term" value="P:chromosome segregation"/>
    <property type="evidence" value="ECO:0007669"/>
    <property type="project" value="UniProtKB-UniRule"/>
</dbReference>
<name>A0A9D1HE19_9FIRM</name>
<evidence type="ECO:0000313" key="5">
    <source>
        <dbReference type="Proteomes" id="UP000824159"/>
    </source>
</evidence>
<dbReference type="Gene3D" id="1.10.10.580">
    <property type="entry name" value="Structural maintenance of chromosome 1. Chain E"/>
    <property type="match status" value="1"/>
</dbReference>
<sequence>MSYRVKLDVFEGPFDLLVYLIEHAEMSIYDIRISEIVNQYMDYIDKMETANINLSSEFLVLAAELLEIKSKMLLPSKTQDTDGETFAEDPRTELVARLAEYKRFKNISVMLESRREETSKQIEKPKEDISSYTGTPDEYLNLDIDKFRTAFEAFLQRKRRLEEIRAHHIRTEKQRLTTEKKMESIKDFFRAEPQREADFRELIQKKDDMYDVAVTFSSVLEMMKERRLDAEQKYIFGDIKVKAAENIFKEEV</sequence>
<keyword evidence="3" id="KW-0132">Cell division</keyword>
<accession>A0A9D1HE19</accession>
<reference evidence="4" key="1">
    <citation type="submission" date="2020-10" db="EMBL/GenBank/DDBJ databases">
        <authorList>
            <person name="Gilroy R."/>
        </authorList>
    </citation>
    <scope>NUCLEOTIDE SEQUENCE</scope>
    <source>
        <strain evidence="4">CHK176-22527</strain>
    </source>
</reference>
<comment type="similarity">
    <text evidence="3">Belongs to the ScpA family.</text>
</comment>
<keyword evidence="3" id="KW-0963">Cytoplasm</keyword>
<reference evidence="4" key="2">
    <citation type="journal article" date="2021" name="PeerJ">
        <title>Extensive microbial diversity within the chicken gut microbiome revealed by metagenomics and culture.</title>
        <authorList>
            <person name="Gilroy R."/>
            <person name="Ravi A."/>
            <person name="Getino M."/>
            <person name="Pursley I."/>
            <person name="Horton D.L."/>
            <person name="Alikhan N.F."/>
            <person name="Baker D."/>
            <person name="Gharbi K."/>
            <person name="Hall N."/>
            <person name="Watson M."/>
            <person name="Adriaenssens E.M."/>
            <person name="Foster-Nyarko E."/>
            <person name="Jarju S."/>
            <person name="Secka A."/>
            <person name="Antonio M."/>
            <person name="Oren A."/>
            <person name="Chaudhuri R.R."/>
            <person name="La Ragione R."/>
            <person name="Hildebrand F."/>
            <person name="Pallen M.J."/>
        </authorList>
    </citation>
    <scope>NUCLEOTIDE SEQUENCE</scope>
    <source>
        <strain evidence="4">CHK176-22527</strain>
    </source>
</reference>
<evidence type="ECO:0000256" key="3">
    <source>
        <dbReference type="HAMAP-Rule" id="MF_01805"/>
    </source>
</evidence>
<evidence type="ECO:0000313" key="4">
    <source>
        <dbReference type="EMBL" id="HIU00194.1"/>
    </source>
</evidence>
<comment type="subunit">
    <text evidence="3">Component of a cohesin-like complex composed of ScpA, ScpB and the Smc homodimer, in which ScpA and ScpB bind to the head domain of Smc. The presence of the three proteins is required for the association of the complex with DNA.</text>
</comment>
<organism evidence="4 5">
    <name type="scientific">Candidatus Allocopromorpha excrementavium</name>
    <dbReference type="NCBI Taxonomy" id="2840741"/>
    <lineage>
        <taxon>Bacteria</taxon>
        <taxon>Bacillati</taxon>
        <taxon>Bacillota</taxon>
        <taxon>Clostridia</taxon>
        <taxon>Eubacteriales</taxon>
        <taxon>Eubacteriaceae</taxon>
        <taxon>Eubacteriaceae incertae sedis</taxon>
        <taxon>Candidatus Allocopromorpha</taxon>
    </lineage>
</organism>
<dbReference type="Proteomes" id="UP000824159">
    <property type="component" value="Unassembled WGS sequence"/>
</dbReference>
<dbReference type="AlphaFoldDB" id="A0A9D1HE19"/>
<dbReference type="HAMAP" id="MF_01805">
    <property type="entry name" value="ScpA"/>
    <property type="match status" value="1"/>
</dbReference>
<gene>
    <name evidence="3" type="primary">scpA</name>
    <name evidence="4" type="ORF">IAD12_08080</name>
</gene>
<comment type="caution">
    <text evidence="4">The sequence shown here is derived from an EMBL/GenBank/DDBJ whole genome shotgun (WGS) entry which is preliminary data.</text>
</comment>
<protein>
    <recommendedName>
        <fullName evidence="2 3">Segregation and condensation protein A</fullName>
    </recommendedName>
</protein>
<dbReference type="Pfam" id="PF02616">
    <property type="entry name" value="SMC_ScpA"/>
    <property type="match status" value="1"/>
</dbReference>
<dbReference type="GO" id="GO:0005737">
    <property type="term" value="C:cytoplasm"/>
    <property type="evidence" value="ECO:0007669"/>
    <property type="project" value="UniProtKB-SubCell"/>
</dbReference>
<dbReference type="EMBL" id="DVLX01000097">
    <property type="protein sequence ID" value="HIU00194.1"/>
    <property type="molecule type" value="Genomic_DNA"/>
</dbReference>
<dbReference type="InterPro" id="IPR023093">
    <property type="entry name" value="ScpA-like_C"/>
</dbReference>
<keyword evidence="3" id="KW-0131">Cell cycle</keyword>
<proteinExistence type="inferred from homology"/>
<comment type="subcellular location">
    <subcellularLocation>
        <location evidence="3">Cytoplasm</location>
    </subcellularLocation>
    <text evidence="3">Associated with two foci at the outer edges of the nucleoid region in young cells, and at four foci within both cell halves in older cells.</text>
</comment>
<dbReference type="PANTHER" id="PTHR33969:SF2">
    <property type="entry name" value="SEGREGATION AND CONDENSATION PROTEIN A"/>
    <property type="match status" value="1"/>
</dbReference>